<name>Q13PV2_PARXL</name>
<accession>Q13PV2</accession>
<evidence type="ECO:0000313" key="1">
    <source>
        <dbReference type="EMBL" id="ABE33887.1"/>
    </source>
</evidence>
<keyword evidence="2" id="KW-1185">Reference proteome</keyword>
<protein>
    <submittedName>
        <fullName evidence="1">Uncharacterized protein</fullName>
    </submittedName>
</protein>
<proteinExistence type="predicted"/>
<gene>
    <name evidence="1" type="ORF">Bxe_B2100</name>
</gene>
<reference evidence="1 2" key="1">
    <citation type="journal article" date="2006" name="Proc. Natl. Acad. Sci. U.S.A.">
        <title>Burkholderia xenovorans LB400 harbors a multi-replicon, 9.73-Mbp genome shaped for versatility.</title>
        <authorList>
            <person name="Chain P.S."/>
            <person name="Denef V.J."/>
            <person name="Konstantinidis K.T."/>
            <person name="Vergez L.M."/>
            <person name="Agullo L."/>
            <person name="Reyes V.L."/>
            <person name="Hauser L."/>
            <person name="Cordova M."/>
            <person name="Gomez L."/>
            <person name="Gonzalez M."/>
            <person name="Land M."/>
            <person name="Lao V."/>
            <person name="Larimer F."/>
            <person name="LiPuma J.J."/>
            <person name="Mahenthiralingam E."/>
            <person name="Malfatti S.A."/>
            <person name="Marx C.J."/>
            <person name="Parnell J.J."/>
            <person name="Ramette A."/>
            <person name="Richardson P."/>
            <person name="Seeger M."/>
            <person name="Smith D."/>
            <person name="Spilker T."/>
            <person name="Sul W.J."/>
            <person name="Tsoi T.V."/>
            <person name="Ulrich L.E."/>
            <person name="Zhulin I.B."/>
            <person name="Tiedje J.M."/>
        </authorList>
    </citation>
    <scope>NUCLEOTIDE SEQUENCE [LARGE SCALE GENOMIC DNA]</scope>
    <source>
        <strain evidence="1 2">LB400</strain>
    </source>
</reference>
<sequence>MNSQLPTDHGPRAGSTVAVLSFAFRPRQKARPKHIDPDPPGSKGAFVAAGTAPGMNALQRSQPGARLTREIARKYFIGRLGTFAYSCCAIRETRSQSATMFAALSASAVMTSRPNSSITACHSAVPTGKSPASFFCCILRIVFTDNARARAVV</sequence>
<dbReference type="KEGG" id="bxe:Bxe_B2100"/>
<organism evidence="1 2">
    <name type="scientific">Paraburkholderia xenovorans (strain LB400)</name>
    <dbReference type="NCBI Taxonomy" id="266265"/>
    <lineage>
        <taxon>Bacteria</taxon>
        <taxon>Pseudomonadati</taxon>
        <taxon>Pseudomonadota</taxon>
        <taxon>Betaproteobacteria</taxon>
        <taxon>Burkholderiales</taxon>
        <taxon>Burkholderiaceae</taxon>
        <taxon>Paraburkholderia</taxon>
    </lineage>
</organism>
<dbReference type="Proteomes" id="UP000001817">
    <property type="component" value="Chromosome 2"/>
</dbReference>
<dbReference type="EMBL" id="CP000271">
    <property type="protein sequence ID" value="ABE33887.1"/>
    <property type="molecule type" value="Genomic_DNA"/>
</dbReference>
<evidence type="ECO:0000313" key="2">
    <source>
        <dbReference type="Proteomes" id="UP000001817"/>
    </source>
</evidence>
<dbReference type="AlphaFoldDB" id="Q13PV2"/>